<proteinExistence type="predicted"/>
<keyword evidence="5" id="KW-1185">Reference proteome</keyword>
<keyword evidence="2" id="KW-0067">ATP-binding</keyword>
<dbReference type="EMBL" id="AZHW01001460">
    <property type="protein sequence ID" value="ETW92497.1"/>
    <property type="molecule type" value="Genomic_DNA"/>
</dbReference>
<feature type="domain" description="Orc1-like AAA ATPase" evidence="3">
    <location>
        <begin position="6"/>
        <end position="174"/>
    </location>
</feature>
<dbReference type="InterPro" id="IPR041664">
    <property type="entry name" value="AAA_16"/>
</dbReference>
<dbReference type="PANTHER" id="PTHR16305">
    <property type="entry name" value="TESTICULAR SOLUBLE ADENYLYL CYCLASE"/>
    <property type="match status" value="1"/>
</dbReference>
<name>W4L380_ENTF1</name>
<reference evidence="4 5" key="1">
    <citation type="journal article" date="2014" name="Nature">
        <title>An environmental bacterial taxon with a large and distinct metabolic repertoire.</title>
        <authorList>
            <person name="Wilson M.C."/>
            <person name="Mori T."/>
            <person name="Ruckert C."/>
            <person name="Uria A.R."/>
            <person name="Helf M.J."/>
            <person name="Takada K."/>
            <person name="Gernert C."/>
            <person name="Steffens U.A."/>
            <person name="Heycke N."/>
            <person name="Schmitt S."/>
            <person name="Rinke C."/>
            <person name="Helfrich E.J."/>
            <person name="Brachmann A.O."/>
            <person name="Gurgui C."/>
            <person name="Wakimoto T."/>
            <person name="Kracht M."/>
            <person name="Crusemann M."/>
            <person name="Hentschel U."/>
            <person name="Abe I."/>
            <person name="Matsunaga S."/>
            <person name="Kalinowski J."/>
            <person name="Takeyama H."/>
            <person name="Piel J."/>
        </authorList>
    </citation>
    <scope>NUCLEOTIDE SEQUENCE [LARGE SCALE GENOMIC DNA]</scope>
    <source>
        <strain evidence="5">TSY1</strain>
    </source>
</reference>
<evidence type="ECO:0000256" key="1">
    <source>
        <dbReference type="ARBA" id="ARBA00022741"/>
    </source>
</evidence>
<evidence type="ECO:0000259" key="3">
    <source>
        <dbReference type="Pfam" id="PF13191"/>
    </source>
</evidence>
<accession>W4L380</accession>
<sequence length="461" mass="51069">MNMPHFIGRETDLNQIDEHFLHVMTSQSRVLLIEGIAGIGKSRLAEQIEARSELNGMRIAVGRCYEDITQPYTPFRALLKYFEEEELLDDHGNSYLHVLTGHRLPASNVSSAPDANPDMLLFMNLTQAILMLAARAPLVFIVEDLHWADASTLDVFDYLAFALAEQGSVPLLLIGTHRPVAPATRLGKLLARLSPEPLVRSLTLSGLDDVETRDLLRALGVRRPTQQLVQAVHEATQGVPLFVEEALRHLVRQGALYEQGGALSIRTGSLPSIEFPSDLTNAISGRLRSLPLTCQFSLTLAALLGETFQTDVLQMLVTQSPEELAQAIEDGIEHGVLIREDTHMRFAHPLLRHAFYNRLATLARQTYHLQIAQTFETLYADNPEPHILDMAYHVVMAGSLAAPDMVFNVTQRAADRAFGIFAWHEAARYYEAALMASETVTALSAQERADLGALGDSYAFN</sequence>
<dbReference type="SUPFAM" id="SSF52540">
    <property type="entry name" value="P-loop containing nucleoside triphosphate hydrolases"/>
    <property type="match status" value="1"/>
</dbReference>
<dbReference type="InterPro" id="IPR027417">
    <property type="entry name" value="P-loop_NTPase"/>
</dbReference>
<dbReference type="GO" id="GO:0005737">
    <property type="term" value="C:cytoplasm"/>
    <property type="evidence" value="ECO:0007669"/>
    <property type="project" value="TreeGrafter"/>
</dbReference>
<dbReference type="GO" id="GO:0005524">
    <property type="term" value="F:ATP binding"/>
    <property type="evidence" value="ECO:0007669"/>
    <property type="project" value="UniProtKB-KW"/>
</dbReference>
<organism evidence="4 5">
    <name type="scientific">Entotheonella factor</name>
    <dbReference type="NCBI Taxonomy" id="1429438"/>
    <lineage>
        <taxon>Bacteria</taxon>
        <taxon>Pseudomonadati</taxon>
        <taxon>Nitrospinota/Tectimicrobiota group</taxon>
        <taxon>Candidatus Tectimicrobiota</taxon>
        <taxon>Candidatus Entotheonellia</taxon>
        <taxon>Candidatus Entotheonellales</taxon>
        <taxon>Candidatus Entotheonellaceae</taxon>
        <taxon>Candidatus Entotheonella</taxon>
    </lineage>
</organism>
<dbReference type="Gene3D" id="3.40.50.300">
    <property type="entry name" value="P-loop containing nucleotide triphosphate hydrolases"/>
    <property type="match status" value="1"/>
</dbReference>
<dbReference type="PANTHER" id="PTHR16305:SF28">
    <property type="entry name" value="GUANYLATE CYCLASE DOMAIN-CONTAINING PROTEIN"/>
    <property type="match status" value="1"/>
</dbReference>
<evidence type="ECO:0000313" key="4">
    <source>
        <dbReference type="EMBL" id="ETW92497.1"/>
    </source>
</evidence>
<gene>
    <name evidence="4" type="ORF">ETSY1_43370</name>
</gene>
<dbReference type="Pfam" id="PF13191">
    <property type="entry name" value="AAA_16"/>
    <property type="match status" value="1"/>
</dbReference>
<feature type="non-terminal residue" evidence="4">
    <location>
        <position position="461"/>
    </location>
</feature>
<dbReference type="AlphaFoldDB" id="W4L380"/>
<keyword evidence="1" id="KW-0547">Nucleotide-binding</keyword>
<dbReference type="GO" id="GO:0004016">
    <property type="term" value="F:adenylate cyclase activity"/>
    <property type="evidence" value="ECO:0007669"/>
    <property type="project" value="TreeGrafter"/>
</dbReference>
<dbReference type="HOGENOM" id="CLU_031178_0_0_7"/>
<protein>
    <recommendedName>
        <fullName evidence="3">Orc1-like AAA ATPase domain-containing protein</fullName>
    </recommendedName>
</protein>
<evidence type="ECO:0000256" key="2">
    <source>
        <dbReference type="ARBA" id="ARBA00022840"/>
    </source>
</evidence>
<comment type="caution">
    <text evidence="4">The sequence shown here is derived from an EMBL/GenBank/DDBJ whole genome shotgun (WGS) entry which is preliminary data.</text>
</comment>
<dbReference type="Proteomes" id="UP000019141">
    <property type="component" value="Unassembled WGS sequence"/>
</dbReference>
<evidence type="ECO:0000313" key="5">
    <source>
        <dbReference type="Proteomes" id="UP000019141"/>
    </source>
</evidence>